<dbReference type="EC" id="5.2.1.8" evidence="2"/>
<gene>
    <name evidence="7" type="primary">cypB</name>
    <name evidence="7" type="ORF">AK812_SmicGene33922</name>
</gene>
<keyword evidence="8" id="KW-1185">Reference proteome</keyword>
<evidence type="ECO:0000256" key="1">
    <source>
        <dbReference type="ARBA" id="ARBA00007365"/>
    </source>
</evidence>
<dbReference type="OrthoDB" id="193499at2759"/>
<dbReference type="GO" id="GO:0016018">
    <property type="term" value="F:cyclosporin A binding"/>
    <property type="evidence" value="ECO:0007669"/>
    <property type="project" value="TreeGrafter"/>
</dbReference>
<dbReference type="SUPFAM" id="SSF49764">
    <property type="entry name" value="HSP20-like chaperones"/>
    <property type="match status" value="1"/>
</dbReference>
<dbReference type="PANTHER" id="PTHR11071">
    <property type="entry name" value="PEPTIDYL-PROLYL CIS-TRANS ISOMERASE"/>
    <property type="match status" value="1"/>
</dbReference>
<accession>A0A1Q9CQH6</accession>
<proteinExistence type="inferred from homology"/>
<dbReference type="PROSITE" id="PS51203">
    <property type="entry name" value="CS"/>
    <property type="match status" value="1"/>
</dbReference>
<dbReference type="InterPro" id="IPR007052">
    <property type="entry name" value="CS_dom"/>
</dbReference>
<dbReference type="GO" id="GO:0003755">
    <property type="term" value="F:peptidyl-prolyl cis-trans isomerase activity"/>
    <property type="evidence" value="ECO:0007669"/>
    <property type="project" value="UniProtKB-KW"/>
</dbReference>
<dbReference type="Pfam" id="PF04969">
    <property type="entry name" value="CS"/>
    <property type="match status" value="1"/>
</dbReference>
<comment type="caution">
    <text evidence="7">The sequence shown here is derived from an EMBL/GenBank/DDBJ whole genome shotgun (WGS) entry which is preliminary data.</text>
</comment>
<dbReference type="InterPro" id="IPR008978">
    <property type="entry name" value="HSP20-like_chaperone"/>
</dbReference>
<dbReference type="GO" id="GO:0006457">
    <property type="term" value="P:protein folding"/>
    <property type="evidence" value="ECO:0007669"/>
    <property type="project" value="InterPro"/>
</dbReference>
<dbReference type="InterPro" id="IPR002130">
    <property type="entry name" value="Cyclophilin-type_PPIase_dom"/>
</dbReference>
<evidence type="ECO:0000313" key="8">
    <source>
        <dbReference type="Proteomes" id="UP000186817"/>
    </source>
</evidence>
<evidence type="ECO:0000256" key="2">
    <source>
        <dbReference type="ARBA" id="ARBA00013194"/>
    </source>
</evidence>
<evidence type="ECO:0000259" key="6">
    <source>
        <dbReference type="PROSITE" id="PS51203"/>
    </source>
</evidence>
<protein>
    <recommendedName>
        <fullName evidence="2">peptidylprolyl isomerase</fullName>
        <ecNumber evidence="2">5.2.1.8</ecNumber>
    </recommendedName>
</protein>
<dbReference type="InterPro" id="IPR020892">
    <property type="entry name" value="Cyclophilin-type_PPIase_CS"/>
</dbReference>
<dbReference type="PANTHER" id="PTHR11071:SF561">
    <property type="entry name" value="PEPTIDYL-PROLYL CIS-TRANS ISOMERASE D-RELATED"/>
    <property type="match status" value="1"/>
</dbReference>
<dbReference type="PROSITE" id="PS00170">
    <property type="entry name" value="CSA_PPIASE_1"/>
    <property type="match status" value="1"/>
</dbReference>
<dbReference type="EMBL" id="LSRX01000994">
    <property type="protein sequence ID" value="OLP85137.1"/>
    <property type="molecule type" value="Genomic_DNA"/>
</dbReference>
<feature type="domain" description="PPIase cyclophilin-type" evidence="5">
    <location>
        <begin position="282"/>
        <end position="446"/>
    </location>
</feature>
<keyword evidence="4 7" id="KW-0413">Isomerase</keyword>
<dbReference type="OMA" id="SECSGHR"/>
<organism evidence="7 8">
    <name type="scientific">Symbiodinium microadriaticum</name>
    <name type="common">Dinoflagellate</name>
    <name type="synonym">Zooxanthella microadriatica</name>
    <dbReference type="NCBI Taxonomy" id="2951"/>
    <lineage>
        <taxon>Eukaryota</taxon>
        <taxon>Sar</taxon>
        <taxon>Alveolata</taxon>
        <taxon>Dinophyceae</taxon>
        <taxon>Suessiales</taxon>
        <taxon>Symbiodiniaceae</taxon>
        <taxon>Symbiodinium</taxon>
    </lineage>
</organism>
<dbReference type="Gene3D" id="2.60.40.790">
    <property type="match status" value="1"/>
</dbReference>
<dbReference type="FunFam" id="2.40.100.10:FF:000002">
    <property type="entry name" value="Peptidyl-prolyl cis-trans isomerase"/>
    <property type="match status" value="1"/>
</dbReference>
<sequence length="447" mass="48911">MVALAGDCIDNSVNTLSVAQAAWKGVDLVGMNAAKVIGSPWSECSGHRAVAAATACTRCRAVVARPGGWLGRGGEYDQILVIAREFAASLPAVNSTWDHMLPLSPAGLWFAELRVTRPFGVESIAVGTGFTLEHSFRQDTFGLPLLLPATPRHVSAHVPVWTLEAMPAQVGKYEWCYASGEDDSEEIKVFVPIEDTIKAKDCDVKITKKQLKVGLKGQEPIVDDFLWKEVDADESSWELDKDKNGKRCIVISLMKKSKWDRWEYLVKCEDIPPDTTITNKVFFDIALDETKLGRIVMGLYGKQVPKTVENFRALCTGEKGEGKAGKPLHYKGCSFHRIIPRFMCQGGDFTHGNGTGGESIYGEKFADENFRVKHTKPGLLSMANAGPGTNGSQFFLTVKETPHLDGKHVVFGEVLEGYEEVVKKTEEVGTSSGAPSKKVLIEDCGEL</sequence>
<keyword evidence="3" id="KW-0697">Rotamase</keyword>
<evidence type="ECO:0000256" key="4">
    <source>
        <dbReference type="ARBA" id="ARBA00023235"/>
    </source>
</evidence>
<dbReference type="SUPFAM" id="SSF50891">
    <property type="entry name" value="Cyclophilin-like"/>
    <property type="match status" value="1"/>
</dbReference>
<dbReference type="AlphaFoldDB" id="A0A1Q9CQH6"/>
<dbReference type="CDD" id="cd06467">
    <property type="entry name" value="p23_NUDC_like"/>
    <property type="match status" value="1"/>
</dbReference>
<evidence type="ECO:0000256" key="3">
    <source>
        <dbReference type="ARBA" id="ARBA00023110"/>
    </source>
</evidence>
<evidence type="ECO:0000259" key="5">
    <source>
        <dbReference type="PROSITE" id="PS50072"/>
    </source>
</evidence>
<dbReference type="GO" id="GO:0005737">
    <property type="term" value="C:cytoplasm"/>
    <property type="evidence" value="ECO:0007669"/>
    <property type="project" value="TreeGrafter"/>
</dbReference>
<dbReference type="PROSITE" id="PS50072">
    <property type="entry name" value="CSA_PPIASE_2"/>
    <property type="match status" value="1"/>
</dbReference>
<evidence type="ECO:0000313" key="7">
    <source>
        <dbReference type="EMBL" id="OLP85137.1"/>
    </source>
</evidence>
<dbReference type="PRINTS" id="PR00153">
    <property type="entry name" value="CSAPPISMRASE"/>
</dbReference>
<name>A0A1Q9CQH6_SYMMI</name>
<comment type="similarity">
    <text evidence="1">Belongs to the cyclophilin-type PPIase family.</text>
</comment>
<dbReference type="InterPro" id="IPR029000">
    <property type="entry name" value="Cyclophilin-like_dom_sf"/>
</dbReference>
<dbReference type="Gene3D" id="2.40.100.10">
    <property type="entry name" value="Cyclophilin-like"/>
    <property type="match status" value="1"/>
</dbReference>
<dbReference type="Proteomes" id="UP000186817">
    <property type="component" value="Unassembled WGS sequence"/>
</dbReference>
<reference evidence="7 8" key="1">
    <citation type="submission" date="2016-02" db="EMBL/GenBank/DDBJ databases">
        <title>Genome analysis of coral dinoflagellate symbionts highlights evolutionary adaptations to a symbiotic lifestyle.</title>
        <authorList>
            <person name="Aranda M."/>
            <person name="Li Y."/>
            <person name="Liew Y.J."/>
            <person name="Baumgarten S."/>
            <person name="Simakov O."/>
            <person name="Wilson M."/>
            <person name="Piel J."/>
            <person name="Ashoor H."/>
            <person name="Bougouffa S."/>
            <person name="Bajic V.B."/>
            <person name="Ryu T."/>
            <person name="Ravasi T."/>
            <person name="Bayer T."/>
            <person name="Micklem G."/>
            <person name="Kim H."/>
            <person name="Bhak J."/>
            <person name="Lajeunesse T.C."/>
            <person name="Voolstra C.R."/>
        </authorList>
    </citation>
    <scope>NUCLEOTIDE SEQUENCE [LARGE SCALE GENOMIC DNA]</scope>
    <source>
        <strain evidence="7 8">CCMP2467</strain>
    </source>
</reference>
<feature type="domain" description="CS" evidence="6">
    <location>
        <begin position="168"/>
        <end position="266"/>
    </location>
</feature>
<dbReference type="Pfam" id="PF00160">
    <property type="entry name" value="Pro_isomerase"/>
    <property type="match status" value="1"/>
</dbReference>
<dbReference type="CDD" id="cd01926">
    <property type="entry name" value="cyclophilin_ABH_like"/>
    <property type="match status" value="1"/>
</dbReference>